<reference evidence="1" key="1">
    <citation type="submission" date="2021-01" db="EMBL/GenBank/DDBJ databases">
        <authorList>
            <person name="Corre E."/>
            <person name="Pelletier E."/>
            <person name="Niang G."/>
            <person name="Scheremetjew M."/>
            <person name="Finn R."/>
            <person name="Kale V."/>
            <person name="Holt S."/>
            <person name="Cochrane G."/>
            <person name="Meng A."/>
            <person name="Brown T."/>
            <person name="Cohen L."/>
        </authorList>
    </citation>
    <scope>NUCLEOTIDE SEQUENCE</scope>
</reference>
<evidence type="ECO:0000313" key="1">
    <source>
        <dbReference type="EMBL" id="CAD8845653.1"/>
    </source>
</evidence>
<sequence>MGLVQVVQDCFSERTVEHADGLPVPQVRDVVSVKGVATPVKNQRQCGSCRSRSIVKERTLAKKAELEKAVAEKSAQIQVEITSHRQRAYMDLLKELHLHFMYCENL</sequence>
<dbReference type="InterPro" id="IPR038765">
    <property type="entry name" value="Papain-like_cys_pep_sf"/>
</dbReference>
<protein>
    <submittedName>
        <fullName evidence="1">Uncharacterized protein</fullName>
    </submittedName>
</protein>
<name>A0A7S1F635_NOCSC</name>
<proteinExistence type="predicted"/>
<dbReference type="SUPFAM" id="SSF54001">
    <property type="entry name" value="Cysteine proteinases"/>
    <property type="match status" value="1"/>
</dbReference>
<dbReference type="AlphaFoldDB" id="A0A7S1F635"/>
<gene>
    <name evidence="1" type="ORF">NSCI0253_LOCUS20003</name>
</gene>
<dbReference type="EMBL" id="HBFQ01028385">
    <property type="protein sequence ID" value="CAD8845653.1"/>
    <property type="molecule type" value="Transcribed_RNA"/>
</dbReference>
<organism evidence="1">
    <name type="scientific">Noctiluca scintillans</name>
    <name type="common">Sea sparkle</name>
    <name type="synonym">Red tide dinoflagellate</name>
    <dbReference type="NCBI Taxonomy" id="2966"/>
    <lineage>
        <taxon>Eukaryota</taxon>
        <taxon>Sar</taxon>
        <taxon>Alveolata</taxon>
        <taxon>Dinophyceae</taxon>
        <taxon>Noctilucales</taxon>
        <taxon>Noctilucaceae</taxon>
        <taxon>Noctiluca</taxon>
    </lineage>
</organism>
<accession>A0A7S1F635</accession>